<dbReference type="Proteomes" id="UP000054928">
    <property type="component" value="Unassembled WGS sequence"/>
</dbReference>
<dbReference type="AlphaFoldDB" id="A0A0P1A4B2"/>
<evidence type="ECO:0000313" key="1">
    <source>
        <dbReference type="EMBL" id="CEG35109.1"/>
    </source>
</evidence>
<dbReference type="GeneID" id="36408926"/>
<protein>
    <submittedName>
        <fullName evidence="1">Uncharacterized protein</fullName>
    </submittedName>
</protein>
<keyword evidence="2" id="KW-1185">Reference proteome</keyword>
<dbReference type="EMBL" id="CCYD01000007">
    <property type="protein sequence ID" value="CEG35109.1"/>
    <property type="molecule type" value="Genomic_DNA"/>
</dbReference>
<reference evidence="2" key="1">
    <citation type="submission" date="2014-09" db="EMBL/GenBank/DDBJ databases">
        <authorList>
            <person name="Sharma Rahul"/>
            <person name="Thines Marco"/>
        </authorList>
    </citation>
    <scope>NUCLEOTIDE SEQUENCE [LARGE SCALE GENOMIC DNA]</scope>
</reference>
<sequence length="102" mass="11990">MNATSFSKSYKWIVPRHDRCERFGMKEIKKKDIVLKAVDVDNLEYVPRQKGRLYRSDAEALTFDENRYPKGFTDREPQELWNGIWARNLRVGGDSVAYSCAR</sequence>
<name>A0A0P1A4B2_PLAHL</name>
<organism evidence="1 2">
    <name type="scientific">Plasmopara halstedii</name>
    <name type="common">Downy mildew of sunflower</name>
    <dbReference type="NCBI Taxonomy" id="4781"/>
    <lineage>
        <taxon>Eukaryota</taxon>
        <taxon>Sar</taxon>
        <taxon>Stramenopiles</taxon>
        <taxon>Oomycota</taxon>
        <taxon>Peronosporomycetes</taxon>
        <taxon>Peronosporales</taxon>
        <taxon>Peronosporaceae</taxon>
        <taxon>Plasmopara</taxon>
    </lineage>
</organism>
<evidence type="ECO:0000313" key="2">
    <source>
        <dbReference type="Proteomes" id="UP000054928"/>
    </source>
</evidence>
<dbReference type="RefSeq" id="XP_024571478.1">
    <property type="nucleotide sequence ID" value="XM_024725025.1"/>
</dbReference>
<accession>A0A0P1A4B2</accession>
<proteinExistence type="predicted"/>